<organism evidence="3">
    <name type="scientific">Brugia pahangi</name>
    <name type="common">Filarial nematode worm</name>
    <dbReference type="NCBI Taxonomy" id="6280"/>
    <lineage>
        <taxon>Eukaryota</taxon>
        <taxon>Metazoa</taxon>
        <taxon>Ecdysozoa</taxon>
        <taxon>Nematoda</taxon>
        <taxon>Chromadorea</taxon>
        <taxon>Rhabditida</taxon>
        <taxon>Spirurina</taxon>
        <taxon>Spiruromorpha</taxon>
        <taxon>Filarioidea</taxon>
        <taxon>Onchocercidae</taxon>
        <taxon>Brugia</taxon>
    </lineage>
</organism>
<keyword evidence="2" id="KW-1185">Reference proteome</keyword>
<sequence length="105" mass="11841">MTTIDVDGLSETFPMRLNKYSDALKLAESTMKLLLLLCASSSFETREGWKNSYEKSGEKVCFKKFQIGKIFTLKYILQANNGTCIDISNQRNNSKLTLSSLEKAT</sequence>
<dbReference type="EMBL" id="UZAD01013515">
    <property type="protein sequence ID" value="VDN95278.1"/>
    <property type="molecule type" value="Genomic_DNA"/>
</dbReference>
<proteinExistence type="predicted"/>
<evidence type="ECO:0000313" key="1">
    <source>
        <dbReference type="EMBL" id="VDN95278.1"/>
    </source>
</evidence>
<evidence type="ECO:0000313" key="2">
    <source>
        <dbReference type="Proteomes" id="UP000278627"/>
    </source>
</evidence>
<accession>A0A0N4TYR3</accession>
<gene>
    <name evidence="1" type="ORF">BPAG_LOCUS14093</name>
</gene>
<reference evidence="3" key="1">
    <citation type="submission" date="2017-02" db="UniProtKB">
        <authorList>
            <consortium name="WormBaseParasite"/>
        </authorList>
    </citation>
    <scope>IDENTIFICATION</scope>
</reference>
<name>A0A0N4TYR3_BRUPA</name>
<reference evidence="1 2" key="2">
    <citation type="submission" date="2018-11" db="EMBL/GenBank/DDBJ databases">
        <authorList>
            <consortium name="Pathogen Informatics"/>
        </authorList>
    </citation>
    <scope>NUCLEOTIDE SEQUENCE [LARGE SCALE GENOMIC DNA]</scope>
</reference>
<dbReference type="AlphaFoldDB" id="A0A0N4TYR3"/>
<dbReference type="STRING" id="6280.A0A0N4TYR3"/>
<dbReference type="Proteomes" id="UP000278627">
    <property type="component" value="Unassembled WGS sequence"/>
</dbReference>
<protein>
    <submittedName>
        <fullName evidence="3">DUF1738 domain-containing protein</fullName>
    </submittedName>
</protein>
<evidence type="ECO:0000313" key="3">
    <source>
        <dbReference type="WBParaSite" id="BPAG_0001416501-mRNA-1"/>
    </source>
</evidence>
<dbReference type="WBParaSite" id="BPAG_0001416501-mRNA-1">
    <property type="protein sequence ID" value="BPAG_0001416501-mRNA-1"/>
    <property type="gene ID" value="BPAG_0001416501"/>
</dbReference>